<evidence type="ECO:0000256" key="9">
    <source>
        <dbReference type="HAMAP-Rule" id="MF_00365"/>
    </source>
</evidence>
<dbReference type="GO" id="GO:0006260">
    <property type="term" value="P:DNA replication"/>
    <property type="evidence" value="ECO:0007669"/>
    <property type="project" value="UniProtKB-UniRule"/>
</dbReference>
<dbReference type="Proteomes" id="UP000237351">
    <property type="component" value="Chromosome"/>
</dbReference>
<dbReference type="PROSITE" id="PS00618">
    <property type="entry name" value="RECF_2"/>
    <property type="match status" value="1"/>
</dbReference>
<accession>A0A1W6N668</accession>
<dbReference type="Pfam" id="PF02463">
    <property type="entry name" value="SMC_N"/>
    <property type="match status" value="1"/>
</dbReference>
<dbReference type="GO" id="GO:0005737">
    <property type="term" value="C:cytoplasm"/>
    <property type="evidence" value="ECO:0007669"/>
    <property type="project" value="UniProtKB-SubCell"/>
</dbReference>
<gene>
    <name evidence="9" type="primary">recF</name>
    <name evidence="12" type="ORF">GQ61_08785</name>
</gene>
<comment type="function">
    <text evidence="9 10">The RecF protein is involved in DNA metabolism; it is required for DNA replication and normal SOS inducibility. RecF binds preferentially to single-stranded, linear DNA. It also seems to bind ATP.</text>
</comment>
<evidence type="ECO:0000256" key="7">
    <source>
        <dbReference type="ARBA" id="ARBA00022840"/>
    </source>
</evidence>
<organism evidence="12 13">
    <name type="scientific">Candidatus Nucleicultrix amoebiphila FS5</name>
    <dbReference type="NCBI Taxonomy" id="1414854"/>
    <lineage>
        <taxon>Bacteria</taxon>
        <taxon>Pseudomonadati</taxon>
        <taxon>Pseudomonadota</taxon>
        <taxon>Alphaproteobacteria</taxon>
        <taxon>Holosporales</taxon>
        <taxon>Candidatus Nucleicultricaceae</taxon>
        <taxon>Candidatus Nucleicultrix</taxon>
    </lineage>
</organism>
<dbReference type="HAMAP" id="MF_00365">
    <property type="entry name" value="RecF"/>
    <property type="match status" value="1"/>
</dbReference>
<dbReference type="PANTHER" id="PTHR32182:SF0">
    <property type="entry name" value="DNA REPLICATION AND REPAIR PROTEIN RECF"/>
    <property type="match status" value="1"/>
</dbReference>
<dbReference type="InterPro" id="IPR001238">
    <property type="entry name" value="DNA-binding_RecF"/>
</dbReference>
<comment type="similarity">
    <text evidence="2 9 10">Belongs to the RecF family.</text>
</comment>
<reference evidence="12 13" key="1">
    <citation type="submission" date="2014-06" db="EMBL/GenBank/DDBJ databases">
        <title>The genome of the endonuclear symbiont Nucleicultrix amoebiphila.</title>
        <authorList>
            <person name="Schulz F."/>
            <person name="Horn M."/>
        </authorList>
    </citation>
    <scope>NUCLEOTIDE SEQUENCE [LARGE SCALE GENOMIC DNA]</scope>
    <source>
        <strain evidence="12 13">FS5</strain>
    </source>
</reference>
<dbReference type="Gene3D" id="3.40.50.300">
    <property type="entry name" value="P-loop containing nucleotide triphosphate hydrolases"/>
    <property type="match status" value="1"/>
</dbReference>
<dbReference type="KEGG" id="naf:GQ61_08785"/>
<keyword evidence="9 10" id="KW-0227">DNA damage</keyword>
<evidence type="ECO:0000256" key="3">
    <source>
        <dbReference type="ARBA" id="ARBA00020170"/>
    </source>
</evidence>
<dbReference type="PANTHER" id="PTHR32182">
    <property type="entry name" value="DNA REPLICATION AND REPAIR PROTEIN RECF"/>
    <property type="match status" value="1"/>
</dbReference>
<evidence type="ECO:0000313" key="12">
    <source>
        <dbReference type="EMBL" id="ARN85367.1"/>
    </source>
</evidence>
<keyword evidence="4 9" id="KW-0963">Cytoplasm</keyword>
<dbReference type="InterPro" id="IPR042174">
    <property type="entry name" value="RecF_2"/>
</dbReference>
<dbReference type="NCBIfam" id="TIGR00611">
    <property type="entry name" value="recf"/>
    <property type="match status" value="1"/>
</dbReference>
<keyword evidence="5 9" id="KW-0235">DNA replication</keyword>
<dbReference type="Gene3D" id="1.20.1050.90">
    <property type="entry name" value="RecF/RecN/SMC, N-terminal domain"/>
    <property type="match status" value="1"/>
</dbReference>
<dbReference type="GO" id="GO:0006302">
    <property type="term" value="P:double-strand break repair"/>
    <property type="evidence" value="ECO:0007669"/>
    <property type="project" value="TreeGrafter"/>
</dbReference>
<evidence type="ECO:0000313" key="13">
    <source>
        <dbReference type="Proteomes" id="UP000237351"/>
    </source>
</evidence>
<dbReference type="STRING" id="1414854.GQ61_08785"/>
<sequence>MREGVSRLQLTAFRSYKNLDLKLDPRPVVLSGVNGAGKTNILEALSFLAPGRGLRKSQLLDISHKDNGQSPLQHWAVSATVFSSLGERQIGTGLEYGPSKERRVIKIEGEYAKNQSSLNKELYVSWLTPQMDRLFMEGAKERRRFLDRLVYGLDAGHAERVARYDFFTRERLKVLMQPKPDPQWLSTLEEKMAAEAIAIVDARVNFLHFLSEAKNQSFGNFPKAQLSLKSNLAEKLQSFPALHVEEDLKEELHQTRTVDREVGRTSVGAHKDDLSVFFVDKGLHAEQCSTGEQKAMLLSIIMAAARIQSTINPGAALLLLDEVVAHLDESRRQALFEEILNLNIQAWMTGTDADLFKNLDEKVQHFQVKNAIVRAIV</sequence>
<dbReference type="GO" id="GO:0000731">
    <property type="term" value="P:DNA synthesis involved in DNA repair"/>
    <property type="evidence" value="ECO:0007669"/>
    <property type="project" value="TreeGrafter"/>
</dbReference>
<keyword evidence="9 10" id="KW-0234">DNA repair</keyword>
<feature type="binding site" evidence="9">
    <location>
        <begin position="32"/>
        <end position="39"/>
    </location>
    <ligand>
        <name>ATP</name>
        <dbReference type="ChEBI" id="CHEBI:30616"/>
    </ligand>
</feature>
<keyword evidence="6 9" id="KW-0547">Nucleotide-binding</keyword>
<dbReference type="AlphaFoldDB" id="A0A1W6N668"/>
<dbReference type="PROSITE" id="PS00617">
    <property type="entry name" value="RECF_1"/>
    <property type="match status" value="1"/>
</dbReference>
<evidence type="ECO:0000256" key="10">
    <source>
        <dbReference type="RuleBase" id="RU000578"/>
    </source>
</evidence>
<keyword evidence="9 10" id="KW-0742">SOS response</keyword>
<evidence type="ECO:0000256" key="5">
    <source>
        <dbReference type="ARBA" id="ARBA00022705"/>
    </source>
</evidence>
<dbReference type="EMBL" id="CP008743">
    <property type="protein sequence ID" value="ARN85367.1"/>
    <property type="molecule type" value="Genomic_DNA"/>
</dbReference>
<dbReference type="SUPFAM" id="SSF52540">
    <property type="entry name" value="P-loop containing nucleoside triphosphate hydrolases"/>
    <property type="match status" value="1"/>
</dbReference>
<keyword evidence="13" id="KW-1185">Reference proteome</keyword>
<dbReference type="InterPro" id="IPR018078">
    <property type="entry name" value="DNA-binding_RecF_CS"/>
</dbReference>
<evidence type="ECO:0000256" key="6">
    <source>
        <dbReference type="ARBA" id="ARBA00022741"/>
    </source>
</evidence>
<dbReference type="GO" id="GO:0009432">
    <property type="term" value="P:SOS response"/>
    <property type="evidence" value="ECO:0007669"/>
    <property type="project" value="UniProtKB-UniRule"/>
</dbReference>
<evidence type="ECO:0000256" key="8">
    <source>
        <dbReference type="ARBA" id="ARBA00023125"/>
    </source>
</evidence>
<feature type="domain" description="RecF/RecN/SMC N-terminal" evidence="11">
    <location>
        <begin position="5"/>
        <end position="372"/>
    </location>
</feature>
<evidence type="ECO:0000256" key="2">
    <source>
        <dbReference type="ARBA" id="ARBA00008016"/>
    </source>
</evidence>
<name>A0A1W6N668_9PROT</name>
<comment type="subcellular location">
    <subcellularLocation>
        <location evidence="1 9 10">Cytoplasm</location>
    </subcellularLocation>
</comment>
<dbReference type="GO" id="GO:0003697">
    <property type="term" value="F:single-stranded DNA binding"/>
    <property type="evidence" value="ECO:0007669"/>
    <property type="project" value="UniProtKB-UniRule"/>
</dbReference>
<evidence type="ECO:0000256" key="1">
    <source>
        <dbReference type="ARBA" id="ARBA00004496"/>
    </source>
</evidence>
<keyword evidence="8 9" id="KW-0238">DNA-binding</keyword>
<proteinExistence type="inferred from homology"/>
<dbReference type="InterPro" id="IPR027417">
    <property type="entry name" value="P-loop_NTPase"/>
</dbReference>
<protein>
    <recommendedName>
        <fullName evidence="3 9">DNA replication and repair protein RecF</fullName>
    </recommendedName>
</protein>
<evidence type="ECO:0000256" key="4">
    <source>
        <dbReference type="ARBA" id="ARBA00022490"/>
    </source>
</evidence>
<keyword evidence="7 9" id="KW-0067">ATP-binding</keyword>
<dbReference type="OrthoDB" id="9803889at2"/>
<dbReference type="RefSeq" id="WP_085784925.1">
    <property type="nucleotide sequence ID" value="NZ_CP008743.1"/>
</dbReference>
<dbReference type="InterPro" id="IPR003395">
    <property type="entry name" value="RecF/RecN/SMC_N"/>
</dbReference>
<dbReference type="GO" id="GO:0005524">
    <property type="term" value="F:ATP binding"/>
    <property type="evidence" value="ECO:0007669"/>
    <property type="project" value="UniProtKB-UniRule"/>
</dbReference>
<evidence type="ECO:0000259" key="11">
    <source>
        <dbReference type="Pfam" id="PF02463"/>
    </source>
</evidence>